<reference evidence="2" key="2">
    <citation type="submission" date="2025-09" db="UniProtKB">
        <authorList>
            <consortium name="Ensembl"/>
        </authorList>
    </citation>
    <scope>IDENTIFICATION</scope>
</reference>
<sequence>SAPARLFLSGIWLCGECGAALLPARPGLKEGALPSASMCHCCVAGRQTAFEGQKGVLTPFPSPLPQHATTWLASSHARSA</sequence>
<reference evidence="2" key="1">
    <citation type="submission" date="2025-08" db="UniProtKB">
        <authorList>
            <consortium name="Ensembl"/>
        </authorList>
    </citation>
    <scope>IDENTIFICATION</scope>
</reference>
<feature type="chain" id="PRO_5029824996" evidence="1">
    <location>
        <begin position="20"/>
        <end position="80"/>
    </location>
</feature>
<keyword evidence="3" id="KW-1185">Reference proteome</keyword>
<dbReference type="AlphaFoldDB" id="A0A7M4ELP0"/>
<name>A0A7M4ELP0_CROPO</name>
<dbReference type="Proteomes" id="UP000594220">
    <property type="component" value="Unplaced"/>
</dbReference>
<feature type="signal peptide" evidence="1">
    <location>
        <begin position="1"/>
        <end position="19"/>
    </location>
</feature>
<evidence type="ECO:0000313" key="2">
    <source>
        <dbReference type="Ensembl" id="ENSCPRP00005011759.1"/>
    </source>
</evidence>
<dbReference type="Ensembl" id="ENSCPRT00005013861.1">
    <property type="protein sequence ID" value="ENSCPRP00005011759.1"/>
    <property type="gene ID" value="ENSCPRG00005008392.1"/>
</dbReference>
<evidence type="ECO:0000256" key="1">
    <source>
        <dbReference type="SAM" id="SignalP"/>
    </source>
</evidence>
<protein>
    <submittedName>
        <fullName evidence="2">Uncharacterized protein</fullName>
    </submittedName>
</protein>
<organism evidence="2 3">
    <name type="scientific">Crocodylus porosus</name>
    <name type="common">Saltwater crocodile</name>
    <name type="synonym">Estuarine crocodile</name>
    <dbReference type="NCBI Taxonomy" id="8502"/>
    <lineage>
        <taxon>Eukaryota</taxon>
        <taxon>Metazoa</taxon>
        <taxon>Chordata</taxon>
        <taxon>Craniata</taxon>
        <taxon>Vertebrata</taxon>
        <taxon>Euteleostomi</taxon>
        <taxon>Archelosauria</taxon>
        <taxon>Archosauria</taxon>
        <taxon>Crocodylia</taxon>
        <taxon>Longirostres</taxon>
        <taxon>Crocodylidae</taxon>
        <taxon>Crocodylus</taxon>
    </lineage>
</organism>
<evidence type="ECO:0000313" key="3">
    <source>
        <dbReference type="Proteomes" id="UP000594220"/>
    </source>
</evidence>
<proteinExistence type="predicted"/>
<keyword evidence="1" id="KW-0732">Signal</keyword>
<accession>A0A7M4ELP0</accession>